<evidence type="ECO:0000313" key="4">
    <source>
        <dbReference type="EMBL" id="KAF2149826.1"/>
    </source>
</evidence>
<dbReference type="SMART" id="SM00233">
    <property type="entry name" value="PH"/>
    <property type="match status" value="1"/>
</dbReference>
<evidence type="ECO:0000313" key="5">
    <source>
        <dbReference type="Proteomes" id="UP000799439"/>
    </source>
</evidence>
<dbReference type="InterPro" id="IPR001660">
    <property type="entry name" value="SAM"/>
</dbReference>
<feature type="compositionally biased region" description="Low complexity" evidence="1">
    <location>
        <begin position="44"/>
        <end position="56"/>
    </location>
</feature>
<feature type="compositionally biased region" description="Polar residues" evidence="1">
    <location>
        <begin position="482"/>
        <end position="501"/>
    </location>
</feature>
<feature type="compositionally biased region" description="Polar residues" evidence="1">
    <location>
        <begin position="1"/>
        <end position="13"/>
    </location>
</feature>
<dbReference type="AlphaFoldDB" id="A0A9P4IWH4"/>
<dbReference type="Gene3D" id="2.30.29.30">
    <property type="entry name" value="Pleckstrin-homology domain (PH domain)/Phosphotyrosine-binding domain (PTB)"/>
    <property type="match status" value="1"/>
</dbReference>
<organism evidence="4 5">
    <name type="scientific">Myriangium duriaei CBS 260.36</name>
    <dbReference type="NCBI Taxonomy" id="1168546"/>
    <lineage>
        <taxon>Eukaryota</taxon>
        <taxon>Fungi</taxon>
        <taxon>Dikarya</taxon>
        <taxon>Ascomycota</taxon>
        <taxon>Pezizomycotina</taxon>
        <taxon>Dothideomycetes</taxon>
        <taxon>Dothideomycetidae</taxon>
        <taxon>Myriangiales</taxon>
        <taxon>Myriangiaceae</taxon>
        <taxon>Myriangium</taxon>
    </lineage>
</organism>
<dbReference type="InterPro" id="IPR011993">
    <property type="entry name" value="PH-like_dom_sf"/>
</dbReference>
<comment type="caution">
    <text evidence="4">The sequence shown here is derived from an EMBL/GenBank/DDBJ whole genome shotgun (WGS) entry which is preliminary data.</text>
</comment>
<feature type="domain" description="SAM" evidence="3">
    <location>
        <begin position="163"/>
        <end position="227"/>
    </location>
</feature>
<sequence>MSQRLTVPSSRPSSRPKGLGKDRPKSQLSEQYFTEFEDDDSESEQNSLKSSSNGSFDSRRRSDTTVSSYGEVATPQTENETFEILIKPVEGPQGPHLFRASQSSAEFAFDFALQMSPLDLQGKRAATSVHPTQPKTAQHRPRQRSLPAIYPNIPGLPQNLHDWSSDDVVDWMSNTGTEDTIIRCFRENDITGTVLVDMRFENLKDLGIHSFGKRHQIWSSISDLKGGNSAPSPAPVSAQDTARLSPRPLQSPEWDETHSLCSDTSIEDFEPVSPPTRSPSSHKKKRKHRRPHAYQPLDFVDCVGIEYTLPKEHKCSKGQACKSWQRWYKKTQRAIKFNEELNECIPRPASQQGLVDYPKVPAQLANYNTPPVSEGIPSMIASSDVLGPGQLPAFALHEAMLQRLDQRDPQENVKQFLHFQNVPEPEDPHPSEEYQAFDETHYEMFPSLYHQPPCAPLRHPNNATAPDTRLKHLPRLAIPRANTASPSMTQRSGSVRSPTSAVTAGRSVMFSPMRYNSPASEMDIPVTLPPIGPITRDFSQSVPPNMQFRDQYTSSRPASRSDRRRPSLTLPALTEDKVLSPIRRPSTRTTLHRRTDSDESSSTDIDKPLTTQDLYGEACKKAGYMRKRKTRMLWHEWSEAHFRLHGAQLAMHADQRVSSKRIDQINVNEYTVNCSSAAGNGKLSAAMKALRIKTDGLEKKAAPGAFAFQLVPERIGGKGKTHHFAVQGMDERLDWVRELMLVEAKKKNLQQRGL</sequence>
<evidence type="ECO:0008006" key="6">
    <source>
        <dbReference type="Google" id="ProtNLM"/>
    </source>
</evidence>
<dbReference type="InterPro" id="IPR013761">
    <property type="entry name" value="SAM/pointed_sf"/>
</dbReference>
<feature type="compositionally biased region" description="Polar residues" evidence="1">
    <location>
        <begin position="537"/>
        <end position="553"/>
    </location>
</feature>
<keyword evidence="5" id="KW-1185">Reference proteome</keyword>
<dbReference type="SUPFAM" id="SSF50729">
    <property type="entry name" value="PH domain-like"/>
    <property type="match status" value="1"/>
</dbReference>
<dbReference type="Proteomes" id="UP000799439">
    <property type="component" value="Unassembled WGS sequence"/>
</dbReference>
<dbReference type="CDD" id="cd09535">
    <property type="entry name" value="SAM_BOI-like_fungal"/>
    <property type="match status" value="1"/>
</dbReference>
<accession>A0A9P4IWH4</accession>
<reference evidence="4" key="1">
    <citation type="journal article" date="2020" name="Stud. Mycol.">
        <title>101 Dothideomycetes genomes: a test case for predicting lifestyles and emergence of pathogens.</title>
        <authorList>
            <person name="Haridas S."/>
            <person name="Albert R."/>
            <person name="Binder M."/>
            <person name="Bloem J."/>
            <person name="Labutti K."/>
            <person name="Salamov A."/>
            <person name="Andreopoulos B."/>
            <person name="Baker S."/>
            <person name="Barry K."/>
            <person name="Bills G."/>
            <person name="Bluhm B."/>
            <person name="Cannon C."/>
            <person name="Castanera R."/>
            <person name="Culley D."/>
            <person name="Daum C."/>
            <person name="Ezra D."/>
            <person name="Gonzalez J."/>
            <person name="Henrissat B."/>
            <person name="Kuo A."/>
            <person name="Liang C."/>
            <person name="Lipzen A."/>
            <person name="Lutzoni F."/>
            <person name="Magnuson J."/>
            <person name="Mondo S."/>
            <person name="Nolan M."/>
            <person name="Ohm R."/>
            <person name="Pangilinan J."/>
            <person name="Park H.-J."/>
            <person name="Ramirez L."/>
            <person name="Alfaro M."/>
            <person name="Sun H."/>
            <person name="Tritt A."/>
            <person name="Yoshinaga Y."/>
            <person name="Zwiers L.-H."/>
            <person name="Turgeon B."/>
            <person name="Goodwin S."/>
            <person name="Spatafora J."/>
            <person name="Crous P."/>
            <person name="Grigoriev I."/>
        </authorList>
    </citation>
    <scope>NUCLEOTIDE SEQUENCE</scope>
    <source>
        <strain evidence="4">CBS 260.36</strain>
    </source>
</reference>
<dbReference type="PROSITE" id="PS50105">
    <property type="entry name" value="SAM_DOMAIN"/>
    <property type="match status" value="1"/>
</dbReference>
<feature type="region of interest" description="Disordered" evidence="1">
    <location>
        <begin position="481"/>
        <end position="501"/>
    </location>
</feature>
<dbReference type="PROSITE" id="PS50003">
    <property type="entry name" value="PH_DOMAIN"/>
    <property type="match status" value="1"/>
</dbReference>
<protein>
    <recommendedName>
        <fullName evidence="6">SAM domain-containing protein</fullName>
    </recommendedName>
</protein>
<feature type="region of interest" description="Disordered" evidence="1">
    <location>
        <begin position="535"/>
        <end position="608"/>
    </location>
</feature>
<dbReference type="EMBL" id="ML996090">
    <property type="protein sequence ID" value="KAF2149826.1"/>
    <property type="molecule type" value="Genomic_DNA"/>
</dbReference>
<evidence type="ECO:0000259" key="3">
    <source>
        <dbReference type="PROSITE" id="PS50105"/>
    </source>
</evidence>
<dbReference type="Gene3D" id="1.10.150.50">
    <property type="entry name" value="Transcription Factor, Ets-1"/>
    <property type="match status" value="1"/>
</dbReference>
<feature type="compositionally biased region" description="Basic residues" evidence="1">
    <location>
        <begin position="280"/>
        <end position="291"/>
    </location>
</feature>
<dbReference type="InterPro" id="IPR001849">
    <property type="entry name" value="PH_domain"/>
</dbReference>
<evidence type="ECO:0000259" key="2">
    <source>
        <dbReference type="PROSITE" id="PS50003"/>
    </source>
</evidence>
<evidence type="ECO:0000256" key="1">
    <source>
        <dbReference type="SAM" id="MobiDB-lite"/>
    </source>
</evidence>
<dbReference type="OrthoDB" id="422827at2759"/>
<dbReference type="SMART" id="SM00454">
    <property type="entry name" value="SAM"/>
    <property type="match status" value="1"/>
</dbReference>
<dbReference type="Pfam" id="PF07647">
    <property type="entry name" value="SAM_2"/>
    <property type="match status" value="1"/>
</dbReference>
<feature type="region of interest" description="Disordered" evidence="1">
    <location>
        <begin position="1"/>
        <end position="81"/>
    </location>
</feature>
<proteinExistence type="predicted"/>
<dbReference type="SUPFAM" id="SSF47769">
    <property type="entry name" value="SAM/Pointed domain"/>
    <property type="match status" value="1"/>
</dbReference>
<gene>
    <name evidence="4" type="ORF">K461DRAFT_296246</name>
</gene>
<feature type="region of interest" description="Disordered" evidence="1">
    <location>
        <begin position="224"/>
        <end position="291"/>
    </location>
</feature>
<feature type="domain" description="PH" evidence="2">
    <location>
        <begin position="618"/>
        <end position="744"/>
    </location>
</feature>
<name>A0A9P4IWH4_9PEZI</name>